<reference evidence="2 3" key="1">
    <citation type="journal article" date="2018" name="Genome Biol. Evol.">
        <title>Multiple Roots of Fruiting Body Formation in Amoebozoa.</title>
        <authorList>
            <person name="Hillmann F."/>
            <person name="Forbes G."/>
            <person name="Novohradska S."/>
            <person name="Ferling I."/>
            <person name="Riege K."/>
            <person name="Groth M."/>
            <person name="Westermann M."/>
            <person name="Marz M."/>
            <person name="Spaller T."/>
            <person name="Winckler T."/>
            <person name="Schaap P."/>
            <person name="Glockner G."/>
        </authorList>
    </citation>
    <scope>NUCLEOTIDE SEQUENCE [LARGE SCALE GENOMIC DNA]</scope>
    <source>
        <strain evidence="2 3">Jena</strain>
    </source>
</reference>
<dbReference type="SUPFAM" id="SSF54626">
    <property type="entry name" value="Chalcone isomerase"/>
    <property type="match status" value="1"/>
</dbReference>
<name>A0A2P6MW02_9EUKA</name>
<dbReference type="AlphaFoldDB" id="A0A2P6MW02"/>
<dbReference type="STRING" id="1890364.A0A2P6MW02"/>
<feature type="domain" description="Chalcone isomerase" evidence="1">
    <location>
        <begin position="111"/>
        <end position="280"/>
    </location>
</feature>
<dbReference type="PANTHER" id="PTHR47284:SF3">
    <property type="entry name" value="FATTY-ACID-BINDING PROTEIN 2"/>
    <property type="match status" value="1"/>
</dbReference>
<dbReference type="InParanoid" id="A0A2P6MW02"/>
<protein>
    <recommendedName>
        <fullName evidence="1">Chalcone isomerase domain-containing protein</fullName>
    </recommendedName>
</protein>
<dbReference type="Gene3D" id="1.10.890.20">
    <property type="match status" value="1"/>
</dbReference>
<dbReference type="InterPro" id="IPR036298">
    <property type="entry name" value="Chalcone_isomerase_sf"/>
</dbReference>
<dbReference type="PANTHER" id="PTHR47284">
    <property type="entry name" value="FATTY-ACID-BINDING PROTEIN 2"/>
    <property type="match status" value="1"/>
</dbReference>
<dbReference type="Pfam" id="PF16035">
    <property type="entry name" value="Chalcone_2"/>
    <property type="match status" value="1"/>
</dbReference>
<dbReference type="EMBL" id="MDYQ01000357">
    <property type="protein sequence ID" value="PRP75891.1"/>
    <property type="molecule type" value="Genomic_DNA"/>
</dbReference>
<accession>A0A2P6MW02</accession>
<dbReference type="Proteomes" id="UP000241769">
    <property type="component" value="Unassembled WGS sequence"/>
</dbReference>
<dbReference type="OrthoDB" id="18193at2759"/>
<comment type="caution">
    <text evidence="2">The sequence shown here is derived from an EMBL/GenBank/DDBJ whole genome shotgun (WGS) entry which is preliminary data.</text>
</comment>
<keyword evidence="3" id="KW-1185">Reference proteome</keyword>
<gene>
    <name evidence="2" type="ORF">PROFUN_15492</name>
</gene>
<dbReference type="GO" id="GO:0016872">
    <property type="term" value="F:intramolecular lyase activity"/>
    <property type="evidence" value="ECO:0007669"/>
    <property type="project" value="InterPro"/>
</dbReference>
<evidence type="ECO:0000259" key="1">
    <source>
        <dbReference type="Pfam" id="PF16035"/>
    </source>
</evidence>
<dbReference type="Gene3D" id="3.50.70.10">
    <property type="match status" value="1"/>
</dbReference>
<dbReference type="InterPro" id="IPR016088">
    <property type="entry name" value="Chalcone_isomerase_3-sand"/>
</dbReference>
<proteinExistence type="predicted"/>
<evidence type="ECO:0000313" key="2">
    <source>
        <dbReference type="EMBL" id="PRP75891.1"/>
    </source>
</evidence>
<organism evidence="2 3">
    <name type="scientific">Planoprotostelium fungivorum</name>
    <dbReference type="NCBI Taxonomy" id="1890364"/>
    <lineage>
        <taxon>Eukaryota</taxon>
        <taxon>Amoebozoa</taxon>
        <taxon>Evosea</taxon>
        <taxon>Variosea</taxon>
        <taxon>Cavosteliida</taxon>
        <taxon>Cavosteliaceae</taxon>
        <taxon>Planoprotostelium</taxon>
    </lineage>
</organism>
<evidence type="ECO:0000313" key="3">
    <source>
        <dbReference type="Proteomes" id="UP000241769"/>
    </source>
</evidence>
<sequence>MIANRAIISHVCSSQHHHNSFSPIRVTSKRTLSTATAPKVGRDNEPLRQTFSSALSIIKSKETVIPIGSLIIAAAALTTSAVAAQEQNSDAVSVGNTELPFSLSFEEGRVSLLCFAQRTLTPLKIKTYVMALYMDPLEAKNNLKSYHHVEPTALARDEEFFESISCDGYKRVIRIVPSRDVQPSHLYTSLFAALNHLLNSKTDKEKAADTMAQFKKIIPERRNIPTGTPVDFVMDGRGNITCYYEGKKAPGQVHSSELCWSFMQVYVGKNTKTPAIKESLANNFGDFVEYFGRK</sequence>
<dbReference type="InterPro" id="IPR016089">
    <property type="entry name" value="Chalcone_isomerase_bundle_sf"/>
</dbReference>
<dbReference type="InterPro" id="IPR016087">
    <property type="entry name" value="Chalcone_isomerase"/>
</dbReference>